<keyword evidence="5" id="KW-0539">Nucleus</keyword>
<name>A0AA36CW25_9BILA</name>
<protein>
    <recommendedName>
        <fullName evidence="6">Beta-catenin-like protein 1 N-terminal domain-containing protein</fullName>
    </recommendedName>
</protein>
<accession>A0AA36CW25</accession>
<dbReference type="InterPro" id="IPR011989">
    <property type="entry name" value="ARM-like"/>
</dbReference>
<dbReference type="GO" id="GO:0005681">
    <property type="term" value="C:spliceosomal complex"/>
    <property type="evidence" value="ECO:0007669"/>
    <property type="project" value="TreeGrafter"/>
</dbReference>
<evidence type="ECO:0000313" key="8">
    <source>
        <dbReference type="Proteomes" id="UP001177023"/>
    </source>
</evidence>
<evidence type="ECO:0000313" key="7">
    <source>
        <dbReference type="EMBL" id="CAJ0576109.1"/>
    </source>
</evidence>
<comment type="subcellular location">
    <subcellularLocation>
        <location evidence="1">Nucleus</location>
    </subcellularLocation>
</comment>
<evidence type="ECO:0000256" key="4">
    <source>
        <dbReference type="ARBA" id="ARBA00023054"/>
    </source>
</evidence>
<organism evidence="7 8">
    <name type="scientific">Mesorhabditis spiculigera</name>
    <dbReference type="NCBI Taxonomy" id="96644"/>
    <lineage>
        <taxon>Eukaryota</taxon>
        <taxon>Metazoa</taxon>
        <taxon>Ecdysozoa</taxon>
        <taxon>Nematoda</taxon>
        <taxon>Chromadorea</taxon>
        <taxon>Rhabditida</taxon>
        <taxon>Rhabditina</taxon>
        <taxon>Rhabditomorpha</taxon>
        <taxon>Rhabditoidea</taxon>
        <taxon>Rhabditidae</taxon>
        <taxon>Mesorhabditinae</taxon>
        <taxon>Mesorhabditis</taxon>
    </lineage>
</organism>
<keyword evidence="3" id="KW-0677">Repeat</keyword>
<dbReference type="SMART" id="SM01156">
    <property type="entry name" value="DUF1716"/>
    <property type="match status" value="1"/>
</dbReference>
<evidence type="ECO:0000259" key="6">
    <source>
        <dbReference type="SMART" id="SM01156"/>
    </source>
</evidence>
<evidence type="ECO:0000256" key="3">
    <source>
        <dbReference type="ARBA" id="ARBA00022737"/>
    </source>
</evidence>
<sequence length="113" mass="12519">MAEIDVDEILRGAREPEKKKMRLEAEPNGYGGMMPSLATGAKQADILAALESDSALAQDVDEALVKKLTAQLEKRVQRNREMRIKHGDDPQKFMDSEIELDTGIQVSFCGCLL</sequence>
<gene>
    <name evidence="7" type="ORF">MSPICULIGERA_LOCUS14408</name>
</gene>
<dbReference type="PANTHER" id="PTHR14978">
    <property type="entry name" value="BETA-CATENIN-LIKE PROTEIN 1 NUCLEAR ASSOCIATED PROTEIN"/>
    <property type="match status" value="1"/>
</dbReference>
<dbReference type="EMBL" id="CATQJA010002642">
    <property type="protein sequence ID" value="CAJ0576109.1"/>
    <property type="molecule type" value="Genomic_DNA"/>
</dbReference>
<dbReference type="Gene3D" id="1.25.10.10">
    <property type="entry name" value="Leucine-rich Repeat Variant"/>
    <property type="match status" value="1"/>
</dbReference>
<dbReference type="Pfam" id="PF08216">
    <property type="entry name" value="CTNNBL"/>
    <property type="match status" value="1"/>
</dbReference>
<dbReference type="Proteomes" id="UP001177023">
    <property type="component" value="Unassembled WGS sequence"/>
</dbReference>
<keyword evidence="4" id="KW-0175">Coiled coil</keyword>
<dbReference type="InterPro" id="IPR039678">
    <property type="entry name" value="CTNNBL1"/>
</dbReference>
<evidence type="ECO:0000256" key="5">
    <source>
        <dbReference type="ARBA" id="ARBA00023242"/>
    </source>
</evidence>
<dbReference type="AlphaFoldDB" id="A0AA36CW25"/>
<evidence type="ECO:0000256" key="2">
    <source>
        <dbReference type="ARBA" id="ARBA00022553"/>
    </source>
</evidence>
<reference evidence="7" key="1">
    <citation type="submission" date="2023-06" db="EMBL/GenBank/DDBJ databases">
        <authorList>
            <person name="Delattre M."/>
        </authorList>
    </citation>
    <scope>NUCLEOTIDE SEQUENCE</scope>
    <source>
        <strain evidence="7">AF72</strain>
    </source>
</reference>
<feature type="domain" description="Beta-catenin-like protein 1 N-terminal" evidence="6">
    <location>
        <begin position="39"/>
        <end position="112"/>
    </location>
</feature>
<keyword evidence="2" id="KW-0597">Phosphoprotein</keyword>
<proteinExistence type="predicted"/>
<dbReference type="PANTHER" id="PTHR14978:SF0">
    <property type="entry name" value="BETA-CATENIN-LIKE PROTEIN 1"/>
    <property type="match status" value="1"/>
</dbReference>
<dbReference type="InterPro" id="IPR013180">
    <property type="entry name" value="CTNNBL1_N"/>
</dbReference>
<evidence type="ECO:0000256" key="1">
    <source>
        <dbReference type="ARBA" id="ARBA00004123"/>
    </source>
</evidence>
<feature type="non-terminal residue" evidence="7">
    <location>
        <position position="113"/>
    </location>
</feature>
<comment type="caution">
    <text evidence="7">The sequence shown here is derived from an EMBL/GenBank/DDBJ whole genome shotgun (WGS) entry which is preliminary data.</text>
</comment>
<keyword evidence="8" id="KW-1185">Reference proteome</keyword>